<organism evidence="2 3">
    <name type="scientific">Almyronema epifaneia S1</name>
    <dbReference type="NCBI Taxonomy" id="2991925"/>
    <lineage>
        <taxon>Bacteria</taxon>
        <taxon>Bacillati</taxon>
        <taxon>Cyanobacteriota</taxon>
        <taxon>Cyanophyceae</taxon>
        <taxon>Nodosilineales</taxon>
        <taxon>Nodosilineaceae</taxon>
        <taxon>Almyronema</taxon>
        <taxon>Almyronema epifaneia</taxon>
    </lineage>
</organism>
<evidence type="ECO:0000313" key="2">
    <source>
        <dbReference type="EMBL" id="MFE4106252.1"/>
    </source>
</evidence>
<reference evidence="2 3" key="1">
    <citation type="submission" date="2024-10" db="EMBL/GenBank/DDBJ databases">
        <authorList>
            <person name="Ratan Roy A."/>
            <person name="Morales Sandoval P.H."/>
            <person name="De Los Santos Villalobos S."/>
            <person name="Chakraborty S."/>
            <person name="Mukherjee J."/>
        </authorList>
    </citation>
    <scope>NUCLEOTIDE SEQUENCE [LARGE SCALE GENOMIC DNA]</scope>
    <source>
        <strain evidence="2 3">S1</strain>
    </source>
</reference>
<gene>
    <name evidence="2" type="ORF">ACFVKH_08190</name>
</gene>
<keyword evidence="3" id="KW-1185">Reference proteome</keyword>
<evidence type="ECO:0000313" key="3">
    <source>
        <dbReference type="Proteomes" id="UP001600165"/>
    </source>
</evidence>
<proteinExistence type="predicted"/>
<name>A0ABW6IEU7_9CYAN</name>
<feature type="compositionally biased region" description="Basic and acidic residues" evidence="1">
    <location>
        <begin position="1"/>
        <end position="10"/>
    </location>
</feature>
<protein>
    <submittedName>
        <fullName evidence="2">Uncharacterized protein</fullName>
    </submittedName>
</protein>
<dbReference type="RefSeq" id="WP_377963831.1">
    <property type="nucleotide sequence ID" value="NZ_JBHZOL010000058.1"/>
</dbReference>
<dbReference type="EMBL" id="JBHZOL010000058">
    <property type="protein sequence ID" value="MFE4106252.1"/>
    <property type="molecule type" value="Genomic_DNA"/>
</dbReference>
<accession>A0ABW6IEU7</accession>
<feature type="compositionally biased region" description="Polar residues" evidence="1">
    <location>
        <begin position="27"/>
        <end position="37"/>
    </location>
</feature>
<evidence type="ECO:0000256" key="1">
    <source>
        <dbReference type="SAM" id="MobiDB-lite"/>
    </source>
</evidence>
<sequence length="99" mass="10576">MAEEQKRNLPDDPESAGFGKGAPGSQHAATTAQTTDVNPPDMKIPANADVAENVQDIEAVDQQEEGTGMTTTSGYRIDEAGRLDNYAVEPPMRVEGEDE</sequence>
<feature type="region of interest" description="Disordered" evidence="1">
    <location>
        <begin position="1"/>
        <end position="99"/>
    </location>
</feature>
<comment type="caution">
    <text evidence="2">The sequence shown here is derived from an EMBL/GenBank/DDBJ whole genome shotgun (WGS) entry which is preliminary data.</text>
</comment>
<dbReference type="Proteomes" id="UP001600165">
    <property type="component" value="Unassembled WGS sequence"/>
</dbReference>